<evidence type="ECO:0000256" key="7">
    <source>
        <dbReference type="ARBA" id="ARBA00023136"/>
    </source>
</evidence>
<feature type="domain" description="ABC transporter" evidence="10">
    <location>
        <begin position="681"/>
        <end position="930"/>
    </location>
</feature>
<dbReference type="Proteomes" id="UP000325579">
    <property type="component" value="Unassembled WGS sequence"/>
</dbReference>
<keyword evidence="11" id="KW-0378">Hydrolase</keyword>
<comment type="subcellular location">
    <subcellularLocation>
        <location evidence="1">Membrane</location>
        <topology evidence="1">Multi-pass membrane protein</topology>
    </subcellularLocation>
</comment>
<evidence type="ECO:0000256" key="9">
    <source>
        <dbReference type="SAM" id="Phobius"/>
    </source>
</evidence>
<dbReference type="PROSITE" id="PS00211">
    <property type="entry name" value="ABC_TRANSPORTER_1"/>
    <property type="match status" value="2"/>
</dbReference>
<keyword evidence="2" id="KW-0813">Transport</keyword>
<dbReference type="InterPro" id="IPR003593">
    <property type="entry name" value="AAA+_ATPase"/>
</dbReference>
<dbReference type="GO" id="GO:0140359">
    <property type="term" value="F:ABC-type transporter activity"/>
    <property type="evidence" value="ECO:0007669"/>
    <property type="project" value="InterPro"/>
</dbReference>
<dbReference type="EMBL" id="ML736772">
    <property type="protein sequence ID" value="KAE8403905.1"/>
    <property type="molecule type" value="Genomic_DNA"/>
</dbReference>
<dbReference type="InterPro" id="IPR017871">
    <property type="entry name" value="ABC_transporter-like_CS"/>
</dbReference>
<evidence type="ECO:0000256" key="5">
    <source>
        <dbReference type="ARBA" id="ARBA00022840"/>
    </source>
</evidence>
<proteinExistence type="predicted"/>
<keyword evidence="3 9" id="KW-0812">Transmembrane</keyword>
<protein>
    <submittedName>
        <fullName evidence="11">P-loop containing nucleoside triphosphate hydrolase protein</fullName>
    </submittedName>
</protein>
<dbReference type="InterPro" id="IPR027417">
    <property type="entry name" value="P-loop_NTPase"/>
</dbReference>
<feature type="transmembrane region" description="Helical" evidence="9">
    <location>
        <begin position="1134"/>
        <end position="1157"/>
    </location>
</feature>
<evidence type="ECO:0000256" key="6">
    <source>
        <dbReference type="ARBA" id="ARBA00022989"/>
    </source>
</evidence>
<dbReference type="GO" id="GO:0016887">
    <property type="term" value="F:ATP hydrolysis activity"/>
    <property type="evidence" value="ECO:0007669"/>
    <property type="project" value="InterPro"/>
</dbReference>
<accession>A0A5N7DCM2</accession>
<dbReference type="InterPro" id="IPR013525">
    <property type="entry name" value="ABC2_TM"/>
</dbReference>
<feature type="transmembrane region" description="Helical" evidence="9">
    <location>
        <begin position="485"/>
        <end position="511"/>
    </location>
</feature>
<dbReference type="PANTHER" id="PTHR48041:SF119">
    <property type="entry name" value="ROA1P"/>
    <property type="match status" value="1"/>
</dbReference>
<dbReference type="Pfam" id="PF00005">
    <property type="entry name" value="ABC_tran"/>
    <property type="match status" value="2"/>
</dbReference>
<dbReference type="InterPro" id="IPR050352">
    <property type="entry name" value="ABCG_transporters"/>
</dbReference>
<dbReference type="Pfam" id="PF19055">
    <property type="entry name" value="ABC2_membrane_7"/>
    <property type="match status" value="2"/>
</dbReference>
<dbReference type="PANTHER" id="PTHR48041">
    <property type="entry name" value="ABC TRANSPORTER G FAMILY MEMBER 28"/>
    <property type="match status" value="1"/>
</dbReference>
<keyword evidence="12" id="KW-1185">Reference proteome</keyword>
<keyword evidence="5" id="KW-0067">ATP-binding</keyword>
<evidence type="ECO:0000313" key="11">
    <source>
        <dbReference type="EMBL" id="KAE8403905.1"/>
    </source>
</evidence>
<dbReference type="Gene3D" id="3.40.50.300">
    <property type="entry name" value="P-loop containing nucleotide triphosphate hydrolases"/>
    <property type="match status" value="2"/>
</dbReference>
<feature type="transmembrane region" description="Helical" evidence="9">
    <location>
        <begin position="373"/>
        <end position="395"/>
    </location>
</feature>
<dbReference type="SMART" id="SM00382">
    <property type="entry name" value="AAA"/>
    <property type="match status" value="2"/>
</dbReference>
<dbReference type="GeneID" id="43674287"/>
<sequence>MHSKNRQRNPERLHTSGSADSRSIPVHIEAHDVSVSLTASSFQGIRRAWKPTKSTAIPPQPPRILHNVRACIPPGRLTVILGGSGSGKTTFLNVLSGRTQNGRLHVAGKILYNGRADIRAFRSAYLVQQDILPAMLTVREILSYAAELSSGCTGASEINRSVDNIISMLGLENCAETRIGDNRNKGCSGGERRRVSIGIQLLKETSVLFCDEPTTGLDATTAFQVIQTLKRLADGGMTVVMSLHSPRSNAWSLFDNVILLSGGHLMYSGLSTMVGDYFKDCGHEMPPFVNPADFLLDVTSIDVRSEASKSNSCARVEHLKLCWMNFSTTNTANCLSNGRDVCDYIDFGFKAPSYPRVCKVMIQRNLKICWRDWRSLVGIWCAVAALAAINGWAFWKLDGSLSGIRSREGSLWDATGLYGYLILVHEICRLMDEIGQFDHERRDGILGASAFLLSQRASRFFPEDLSLPLLFTAIYYPMVGYRGSASQVCVFILVMLLTHYLAIGFAGLCVATTRSFHGAGLMGNLFFTLQMVASAYFIQTDQTPPYARWLKWITHTFYTFGALCANEFIGVHGPYQGHLYDCPFSAGRTDPRCKQYTGRFVMDSLGMPKEWIWRPIVILWAMTCIFHVSGAFILHINHPKPPLTPTEREYSPSSTEVGRQPRYNRSVTPVSLCLEDYALKVKRHRSARRNTPSVASRICGPVSTIFHPGKLNVILGASGSGKTSLLSSLAERLPSSSSFKWCRTGSALYNGQRLSKVQIRSMVSFVPQDDHNLMPALTVSETLLFAARLKLPSSMPDSEKRERVSEVIAKFGLESCARRLVGSAIVRGISGGEKRRLSIACEVLTMPRVLILDEPTSGLDSFMALTVLEVLQSLATEGCTIILTVHQPTSSMWPLFSNCLLLSPHGVPLYSGETSEMYSYFHSAGFECPKVVNPADFFMDLATSGKSQGNDEDSKKRLDNLVNVWKSHESYARKQPLDPRPGTDHSHTEFVADSTTCNHHSSATAFPMLVHRAALNTFRQPISILARSIQAPGVGLLLALFTAPMKTDYISVQTRMGVIQQYSALAFIGMLQNVATFPPEVEVMYRETSEGLYNIEAFLAQYTILELPFEAFSALIFALLLAYVAKLAPEADRFGFLFVSALCTLNSGESISMLFYLVFGHISLAVSFTASLLAIFTVLGGVMSLDPPKVLQWFNYISPDKYAVSSVSILTMRDVVFSCTEEQRDVNGKCLIETGEEVLQMYKFDQKSLWLEVLGCVVAMLCYRVLVYAILKAKTKRLNSRGTRDWFRQRRRRGETTRDEERGLMLSDLAA</sequence>
<dbReference type="RefSeq" id="XP_031941224.1">
    <property type="nucleotide sequence ID" value="XM_032089596.1"/>
</dbReference>
<evidence type="ECO:0000313" key="12">
    <source>
        <dbReference type="Proteomes" id="UP000325579"/>
    </source>
</evidence>
<dbReference type="Pfam" id="PF01061">
    <property type="entry name" value="ABC2_membrane"/>
    <property type="match status" value="2"/>
</dbReference>
<evidence type="ECO:0000256" key="4">
    <source>
        <dbReference type="ARBA" id="ARBA00022741"/>
    </source>
</evidence>
<evidence type="ECO:0000256" key="8">
    <source>
        <dbReference type="SAM" id="MobiDB-lite"/>
    </source>
</evidence>
<feature type="transmembrane region" description="Helical" evidence="9">
    <location>
        <begin position="518"/>
        <end position="538"/>
    </location>
</feature>
<dbReference type="OrthoDB" id="66620at2759"/>
<dbReference type="InterPro" id="IPR003439">
    <property type="entry name" value="ABC_transporter-like_ATP-bd"/>
</dbReference>
<organism evidence="11 12">
    <name type="scientific">Aspergillus pseudonomiae</name>
    <dbReference type="NCBI Taxonomy" id="1506151"/>
    <lineage>
        <taxon>Eukaryota</taxon>
        <taxon>Fungi</taxon>
        <taxon>Dikarya</taxon>
        <taxon>Ascomycota</taxon>
        <taxon>Pezizomycotina</taxon>
        <taxon>Eurotiomycetes</taxon>
        <taxon>Eurotiomycetidae</taxon>
        <taxon>Eurotiales</taxon>
        <taxon>Aspergillaceae</taxon>
        <taxon>Aspergillus</taxon>
        <taxon>Aspergillus subgen. Circumdati</taxon>
    </lineage>
</organism>
<dbReference type="GO" id="GO:0016020">
    <property type="term" value="C:membrane"/>
    <property type="evidence" value="ECO:0007669"/>
    <property type="project" value="UniProtKB-SubCell"/>
</dbReference>
<feature type="transmembrane region" description="Helical" evidence="9">
    <location>
        <begin position="611"/>
        <end position="634"/>
    </location>
</feature>
<keyword evidence="7 9" id="KW-0472">Membrane</keyword>
<reference evidence="11 12" key="1">
    <citation type="submission" date="2019-04" db="EMBL/GenBank/DDBJ databases">
        <authorList>
            <consortium name="DOE Joint Genome Institute"/>
            <person name="Mondo S."/>
            <person name="Kjaerbolling I."/>
            <person name="Vesth T."/>
            <person name="Frisvad J.C."/>
            <person name="Nybo J.L."/>
            <person name="Theobald S."/>
            <person name="Kildgaard S."/>
            <person name="Isbrandt T."/>
            <person name="Kuo A."/>
            <person name="Sato A."/>
            <person name="Lyhne E.K."/>
            <person name="Kogle M.E."/>
            <person name="Wiebenga A."/>
            <person name="Kun R.S."/>
            <person name="Lubbers R.J."/>
            <person name="Makela M.R."/>
            <person name="Barry K."/>
            <person name="Chovatia M."/>
            <person name="Clum A."/>
            <person name="Daum C."/>
            <person name="Haridas S."/>
            <person name="He G."/>
            <person name="LaButti K."/>
            <person name="Lipzen A."/>
            <person name="Riley R."/>
            <person name="Salamov A."/>
            <person name="Simmons B.A."/>
            <person name="Magnuson J.K."/>
            <person name="Henrissat B."/>
            <person name="Mortensen U.H."/>
            <person name="Larsen T.O."/>
            <person name="Devries R.P."/>
            <person name="Grigoriev I.V."/>
            <person name="Machida M."/>
            <person name="Baker S.E."/>
            <person name="Andersen M.R."/>
            <person name="Cantor M.N."/>
            <person name="Hua S.X."/>
        </authorList>
    </citation>
    <scope>NUCLEOTIDE SEQUENCE [LARGE SCALE GENOMIC DNA]</scope>
    <source>
        <strain evidence="11 12">CBS 119388</strain>
    </source>
</reference>
<evidence type="ECO:0000256" key="1">
    <source>
        <dbReference type="ARBA" id="ARBA00004141"/>
    </source>
</evidence>
<evidence type="ECO:0000256" key="3">
    <source>
        <dbReference type="ARBA" id="ARBA00022692"/>
    </source>
</evidence>
<keyword evidence="6 9" id="KW-1133">Transmembrane helix</keyword>
<evidence type="ECO:0000259" key="10">
    <source>
        <dbReference type="PROSITE" id="PS50893"/>
    </source>
</evidence>
<gene>
    <name evidence="11" type="ORF">BDV37DRAFT_294258</name>
</gene>
<feature type="transmembrane region" description="Helical" evidence="9">
    <location>
        <begin position="1249"/>
        <end position="1271"/>
    </location>
</feature>
<dbReference type="InterPro" id="IPR043926">
    <property type="entry name" value="ABCG_dom"/>
</dbReference>
<evidence type="ECO:0000256" key="2">
    <source>
        <dbReference type="ARBA" id="ARBA00022448"/>
    </source>
</evidence>
<feature type="transmembrane region" description="Helical" evidence="9">
    <location>
        <begin position="1164"/>
        <end position="1185"/>
    </location>
</feature>
<dbReference type="GO" id="GO:0005524">
    <property type="term" value="F:ATP binding"/>
    <property type="evidence" value="ECO:0007669"/>
    <property type="project" value="UniProtKB-KW"/>
</dbReference>
<dbReference type="SUPFAM" id="SSF52540">
    <property type="entry name" value="P-loop containing nucleoside triphosphate hydrolases"/>
    <property type="match status" value="2"/>
</dbReference>
<name>A0A5N7DCM2_9EURO</name>
<feature type="domain" description="ABC transporter" evidence="10">
    <location>
        <begin position="28"/>
        <end position="287"/>
    </location>
</feature>
<dbReference type="PROSITE" id="PS50893">
    <property type="entry name" value="ABC_TRANSPORTER_2"/>
    <property type="match status" value="2"/>
</dbReference>
<feature type="transmembrane region" description="Helical" evidence="9">
    <location>
        <begin position="1107"/>
        <end position="1128"/>
    </location>
</feature>
<keyword evidence="4" id="KW-0547">Nucleotide-binding</keyword>
<feature type="region of interest" description="Disordered" evidence="8">
    <location>
        <begin position="1"/>
        <end position="24"/>
    </location>
</feature>